<proteinExistence type="predicted"/>
<organism evidence="1 2">
    <name type="scientific">Leucogyrophana mollusca</name>
    <dbReference type="NCBI Taxonomy" id="85980"/>
    <lineage>
        <taxon>Eukaryota</taxon>
        <taxon>Fungi</taxon>
        <taxon>Dikarya</taxon>
        <taxon>Basidiomycota</taxon>
        <taxon>Agaricomycotina</taxon>
        <taxon>Agaricomycetes</taxon>
        <taxon>Agaricomycetidae</taxon>
        <taxon>Boletales</taxon>
        <taxon>Boletales incertae sedis</taxon>
        <taxon>Leucogyrophana</taxon>
    </lineage>
</organism>
<comment type="caution">
    <text evidence="1">The sequence shown here is derived from an EMBL/GenBank/DDBJ whole genome shotgun (WGS) entry which is preliminary data.</text>
</comment>
<sequence>MHHLVNFPPLIHRRVSHQTYVGAYGELRNLAEKEKAQMEAENAAKELMEAENEGLRQELYAKKKPNGAKREKSKQGAVSCTNCLKVLTEDTAQSTRPARLRPALEHLLANQKLQPPLIVVGVGCIDSAFSSSFWRRHNQHTGKG</sequence>
<protein>
    <submittedName>
        <fullName evidence="1">Uncharacterized protein</fullName>
    </submittedName>
</protein>
<reference evidence="1" key="1">
    <citation type="journal article" date="2021" name="New Phytol.">
        <title>Evolutionary innovations through gain and loss of genes in the ectomycorrhizal Boletales.</title>
        <authorList>
            <person name="Wu G."/>
            <person name="Miyauchi S."/>
            <person name="Morin E."/>
            <person name="Kuo A."/>
            <person name="Drula E."/>
            <person name="Varga T."/>
            <person name="Kohler A."/>
            <person name="Feng B."/>
            <person name="Cao Y."/>
            <person name="Lipzen A."/>
            <person name="Daum C."/>
            <person name="Hundley H."/>
            <person name="Pangilinan J."/>
            <person name="Johnson J."/>
            <person name="Barry K."/>
            <person name="LaButti K."/>
            <person name="Ng V."/>
            <person name="Ahrendt S."/>
            <person name="Min B."/>
            <person name="Choi I.G."/>
            <person name="Park H."/>
            <person name="Plett J.M."/>
            <person name="Magnuson J."/>
            <person name="Spatafora J.W."/>
            <person name="Nagy L.G."/>
            <person name="Henrissat B."/>
            <person name="Grigoriev I.V."/>
            <person name="Yang Z.L."/>
            <person name="Xu J."/>
            <person name="Martin F.M."/>
        </authorList>
    </citation>
    <scope>NUCLEOTIDE SEQUENCE</scope>
    <source>
        <strain evidence="1">KUC20120723A-06</strain>
    </source>
</reference>
<keyword evidence="2" id="KW-1185">Reference proteome</keyword>
<evidence type="ECO:0000313" key="2">
    <source>
        <dbReference type="Proteomes" id="UP000790709"/>
    </source>
</evidence>
<dbReference type="Proteomes" id="UP000790709">
    <property type="component" value="Unassembled WGS sequence"/>
</dbReference>
<evidence type="ECO:0000313" key="1">
    <source>
        <dbReference type="EMBL" id="KAH7919851.1"/>
    </source>
</evidence>
<name>A0ACB8B207_9AGAM</name>
<dbReference type="EMBL" id="MU266624">
    <property type="protein sequence ID" value="KAH7919851.1"/>
    <property type="molecule type" value="Genomic_DNA"/>
</dbReference>
<accession>A0ACB8B207</accession>
<gene>
    <name evidence="1" type="ORF">BV22DRAFT_1133534</name>
</gene>